<evidence type="ECO:0000256" key="3">
    <source>
        <dbReference type="ARBA" id="ARBA00022989"/>
    </source>
</evidence>
<dbReference type="OrthoDB" id="10037617at2759"/>
<evidence type="ECO:0000256" key="6">
    <source>
        <dbReference type="ARBA" id="ARBA00023170"/>
    </source>
</evidence>
<dbReference type="PANTHER" id="PTHR24243:SF224">
    <property type="entry name" value="G-PROTEIN COUPLED RECEPTOR 19-RELATED"/>
    <property type="match status" value="1"/>
</dbReference>
<keyword evidence="12" id="KW-1185">Reference proteome</keyword>
<dbReference type="SMART" id="SM01381">
    <property type="entry name" value="7TM_GPCR_Srsx"/>
    <property type="match status" value="1"/>
</dbReference>
<name>A0A210QZA1_MIZYE</name>
<feature type="domain" description="G-protein coupled receptors family 1 profile" evidence="10">
    <location>
        <begin position="43"/>
        <end position="310"/>
    </location>
</feature>
<dbReference type="PRINTS" id="PR00237">
    <property type="entry name" value="GPCRRHODOPSN"/>
</dbReference>
<dbReference type="PANTHER" id="PTHR24243">
    <property type="entry name" value="G-PROTEIN COUPLED RECEPTOR"/>
    <property type="match status" value="1"/>
</dbReference>
<evidence type="ECO:0000256" key="9">
    <source>
        <dbReference type="SAM" id="Phobius"/>
    </source>
</evidence>
<accession>A0A210QZA1</accession>
<comment type="caution">
    <text evidence="11">The sequence shown here is derived from an EMBL/GenBank/DDBJ whole genome shotgun (WGS) entry which is preliminary data.</text>
</comment>
<feature type="transmembrane region" description="Helical" evidence="9">
    <location>
        <begin position="26"/>
        <end position="52"/>
    </location>
</feature>
<organism evidence="11 12">
    <name type="scientific">Mizuhopecten yessoensis</name>
    <name type="common">Japanese scallop</name>
    <name type="synonym">Patinopecten yessoensis</name>
    <dbReference type="NCBI Taxonomy" id="6573"/>
    <lineage>
        <taxon>Eukaryota</taxon>
        <taxon>Metazoa</taxon>
        <taxon>Spiralia</taxon>
        <taxon>Lophotrochozoa</taxon>
        <taxon>Mollusca</taxon>
        <taxon>Bivalvia</taxon>
        <taxon>Autobranchia</taxon>
        <taxon>Pteriomorphia</taxon>
        <taxon>Pectinida</taxon>
        <taxon>Pectinoidea</taxon>
        <taxon>Pectinidae</taxon>
        <taxon>Mizuhopecten</taxon>
    </lineage>
</organism>
<evidence type="ECO:0000256" key="4">
    <source>
        <dbReference type="ARBA" id="ARBA00023040"/>
    </source>
</evidence>
<evidence type="ECO:0000313" key="11">
    <source>
        <dbReference type="EMBL" id="OWF53961.1"/>
    </source>
</evidence>
<dbReference type="EMBL" id="NEDP02001165">
    <property type="protein sequence ID" value="OWF53961.1"/>
    <property type="molecule type" value="Genomic_DNA"/>
</dbReference>
<protein>
    <submittedName>
        <fullName evidence="11">Neuropeptide receptor 15</fullName>
    </submittedName>
</protein>
<dbReference type="GO" id="GO:0005886">
    <property type="term" value="C:plasma membrane"/>
    <property type="evidence" value="ECO:0007669"/>
    <property type="project" value="TreeGrafter"/>
</dbReference>
<dbReference type="PROSITE" id="PS50262">
    <property type="entry name" value="G_PROTEIN_RECEP_F1_2"/>
    <property type="match status" value="1"/>
</dbReference>
<evidence type="ECO:0000256" key="5">
    <source>
        <dbReference type="ARBA" id="ARBA00023136"/>
    </source>
</evidence>
<reference evidence="11 12" key="1">
    <citation type="journal article" date="2017" name="Nat. Ecol. Evol.">
        <title>Scallop genome provides insights into evolution of bilaterian karyotype and development.</title>
        <authorList>
            <person name="Wang S."/>
            <person name="Zhang J."/>
            <person name="Jiao W."/>
            <person name="Li J."/>
            <person name="Xun X."/>
            <person name="Sun Y."/>
            <person name="Guo X."/>
            <person name="Huan P."/>
            <person name="Dong B."/>
            <person name="Zhang L."/>
            <person name="Hu X."/>
            <person name="Sun X."/>
            <person name="Wang J."/>
            <person name="Zhao C."/>
            <person name="Wang Y."/>
            <person name="Wang D."/>
            <person name="Huang X."/>
            <person name="Wang R."/>
            <person name="Lv J."/>
            <person name="Li Y."/>
            <person name="Zhang Z."/>
            <person name="Liu B."/>
            <person name="Lu W."/>
            <person name="Hui Y."/>
            <person name="Liang J."/>
            <person name="Zhou Z."/>
            <person name="Hou R."/>
            <person name="Li X."/>
            <person name="Liu Y."/>
            <person name="Li H."/>
            <person name="Ning X."/>
            <person name="Lin Y."/>
            <person name="Zhao L."/>
            <person name="Xing Q."/>
            <person name="Dou J."/>
            <person name="Li Y."/>
            <person name="Mao J."/>
            <person name="Guo H."/>
            <person name="Dou H."/>
            <person name="Li T."/>
            <person name="Mu C."/>
            <person name="Jiang W."/>
            <person name="Fu Q."/>
            <person name="Fu X."/>
            <person name="Miao Y."/>
            <person name="Liu J."/>
            <person name="Yu Q."/>
            <person name="Li R."/>
            <person name="Liao H."/>
            <person name="Li X."/>
            <person name="Kong Y."/>
            <person name="Jiang Z."/>
            <person name="Chourrout D."/>
            <person name="Li R."/>
            <person name="Bao Z."/>
        </authorList>
    </citation>
    <scope>NUCLEOTIDE SEQUENCE [LARGE SCALE GENOMIC DNA]</scope>
    <source>
        <strain evidence="11 12">PY_sf001</strain>
    </source>
</reference>
<evidence type="ECO:0000256" key="7">
    <source>
        <dbReference type="ARBA" id="ARBA00023224"/>
    </source>
</evidence>
<dbReference type="Proteomes" id="UP000242188">
    <property type="component" value="Unassembled WGS sequence"/>
</dbReference>
<dbReference type="InterPro" id="IPR000276">
    <property type="entry name" value="GPCR_Rhodpsn"/>
</dbReference>
<feature type="transmembrane region" description="Helical" evidence="9">
    <location>
        <begin position="202"/>
        <end position="219"/>
    </location>
</feature>
<dbReference type="GO" id="GO:0004930">
    <property type="term" value="F:G protein-coupled receptor activity"/>
    <property type="evidence" value="ECO:0007669"/>
    <property type="project" value="UniProtKB-KW"/>
</dbReference>
<keyword evidence="6 8" id="KW-0675">Receptor</keyword>
<keyword evidence="4 8" id="KW-0297">G-protein coupled receptor</keyword>
<dbReference type="Gene3D" id="1.20.1070.10">
    <property type="entry name" value="Rhodopsin 7-helix transmembrane proteins"/>
    <property type="match status" value="1"/>
</dbReference>
<feature type="transmembrane region" description="Helical" evidence="9">
    <location>
        <begin position="64"/>
        <end position="89"/>
    </location>
</feature>
<evidence type="ECO:0000259" key="10">
    <source>
        <dbReference type="PROSITE" id="PS50262"/>
    </source>
</evidence>
<evidence type="ECO:0000313" key="12">
    <source>
        <dbReference type="Proteomes" id="UP000242188"/>
    </source>
</evidence>
<dbReference type="PROSITE" id="PS00237">
    <property type="entry name" value="G_PROTEIN_RECEP_F1_1"/>
    <property type="match status" value="1"/>
</dbReference>
<evidence type="ECO:0000256" key="8">
    <source>
        <dbReference type="RuleBase" id="RU000688"/>
    </source>
</evidence>
<sequence>MNSTTGEGLNSTVIDGGLPNVSTANIIGFSIAFFIVGVTGIVGNTLVIYVILADKKMRQSMTNMLIINLAIADGIVLVFGIPEIVQFLLNRGWILGEVMCRLERTFLVVGLYVSVMTLVSLCIERYIAIIFPIKAHLMCTRRHTLIVIVVIWTLSIGFGSPTLMFNQVISSYRYHDTIQFCQIILPGHGMSSYLLYKYVEAALFYFLPLIIQVICYIVIGKTLFMGVEELHGNGRQNVDHKRLSDALKRRRAVVKMLIASVLIYFLSYSPHQILLVYNTFWRSSFQDTWVYLVFVTILAYVNSAANPILYCIFSQNFRRHFADLLLCCLRSNYETSSGKNNVLTLNSEYTILLKRNTHSKNAYGISDV</sequence>
<dbReference type="Pfam" id="PF00001">
    <property type="entry name" value="7tm_1"/>
    <property type="match status" value="1"/>
</dbReference>
<dbReference type="InterPro" id="IPR017452">
    <property type="entry name" value="GPCR_Rhodpsn_7TM"/>
</dbReference>
<feature type="transmembrane region" description="Helical" evidence="9">
    <location>
        <begin position="109"/>
        <end position="133"/>
    </location>
</feature>
<comment type="subcellular location">
    <subcellularLocation>
        <location evidence="1">Membrane</location>
        <topology evidence="1">Multi-pass membrane protein</topology>
    </subcellularLocation>
</comment>
<feature type="transmembrane region" description="Helical" evidence="9">
    <location>
        <begin position="289"/>
        <end position="313"/>
    </location>
</feature>
<keyword evidence="5 9" id="KW-0472">Membrane</keyword>
<keyword evidence="3 9" id="KW-1133">Transmembrane helix</keyword>
<gene>
    <name evidence="11" type="ORF">KP79_PYT15357</name>
</gene>
<keyword evidence="7 8" id="KW-0807">Transducer</keyword>
<comment type="similarity">
    <text evidence="8">Belongs to the G-protein coupled receptor 1 family.</text>
</comment>
<dbReference type="CDD" id="cd00637">
    <property type="entry name" value="7tm_classA_rhodopsin-like"/>
    <property type="match status" value="1"/>
</dbReference>
<evidence type="ECO:0000256" key="1">
    <source>
        <dbReference type="ARBA" id="ARBA00004141"/>
    </source>
</evidence>
<feature type="transmembrane region" description="Helical" evidence="9">
    <location>
        <begin position="252"/>
        <end position="269"/>
    </location>
</feature>
<keyword evidence="2 8" id="KW-0812">Transmembrane</keyword>
<evidence type="ECO:0000256" key="2">
    <source>
        <dbReference type="ARBA" id="ARBA00022692"/>
    </source>
</evidence>
<dbReference type="SUPFAM" id="SSF81321">
    <property type="entry name" value="Family A G protein-coupled receptor-like"/>
    <property type="match status" value="1"/>
</dbReference>
<feature type="transmembrane region" description="Helical" evidence="9">
    <location>
        <begin position="145"/>
        <end position="165"/>
    </location>
</feature>
<proteinExistence type="inferred from homology"/>
<dbReference type="AlphaFoldDB" id="A0A210QZA1"/>